<sequence>MEFLVNQLNSTIDNSNNKNSDNKGDLHNKSKFKVKMAPISEKRSQPPNANHVKEMGTQVSWSWSYASHTHTKENASSKASGRVTV</sequence>
<evidence type="ECO:0000256" key="1">
    <source>
        <dbReference type="SAM" id="MobiDB-lite"/>
    </source>
</evidence>
<keyword evidence="3" id="KW-1185">Reference proteome</keyword>
<proteinExistence type="predicted"/>
<protein>
    <submittedName>
        <fullName evidence="2">(Mediterranean fruit fly) hypothetical protein</fullName>
    </submittedName>
</protein>
<evidence type="ECO:0000313" key="2">
    <source>
        <dbReference type="EMBL" id="CAD7000211.1"/>
    </source>
</evidence>
<dbReference type="EMBL" id="CAJHJT010000012">
    <property type="protein sequence ID" value="CAD7000211.1"/>
    <property type="molecule type" value="Genomic_DNA"/>
</dbReference>
<accession>A0A811UNA6</accession>
<feature type="region of interest" description="Disordered" evidence="1">
    <location>
        <begin position="1"/>
        <end position="31"/>
    </location>
</feature>
<dbReference type="AlphaFoldDB" id="A0A811UNA6"/>
<gene>
    <name evidence="2" type="ORF">CCAP1982_LOCUS8703</name>
</gene>
<name>A0A811UNA6_CERCA</name>
<evidence type="ECO:0000313" key="3">
    <source>
        <dbReference type="Proteomes" id="UP000606786"/>
    </source>
</evidence>
<comment type="caution">
    <text evidence="2">The sequence shown here is derived from an EMBL/GenBank/DDBJ whole genome shotgun (WGS) entry which is preliminary data.</text>
</comment>
<organism evidence="2 3">
    <name type="scientific">Ceratitis capitata</name>
    <name type="common">Mediterranean fruit fly</name>
    <name type="synonym">Tephritis capitata</name>
    <dbReference type="NCBI Taxonomy" id="7213"/>
    <lineage>
        <taxon>Eukaryota</taxon>
        <taxon>Metazoa</taxon>
        <taxon>Ecdysozoa</taxon>
        <taxon>Arthropoda</taxon>
        <taxon>Hexapoda</taxon>
        <taxon>Insecta</taxon>
        <taxon>Pterygota</taxon>
        <taxon>Neoptera</taxon>
        <taxon>Endopterygota</taxon>
        <taxon>Diptera</taxon>
        <taxon>Brachycera</taxon>
        <taxon>Muscomorpha</taxon>
        <taxon>Tephritoidea</taxon>
        <taxon>Tephritidae</taxon>
        <taxon>Ceratitis</taxon>
        <taxon>Ceratitis</taxon>
    </lineage>
</organism>
<dbReference type="Proteomes" id="UP000606786">
    <property type="component" value="Unassembled WGS sequence"/>
</dbReference>
<feature type="compositionally biased region" description="Polar residues" evidence="1">
    <location>
        <begin position="1"/>
        <end position="12"/>
    </location>
</feature>
<reference evidence="2" key="1">
    <citation type="submission" date="2020-11" db="EMBL/GenBank/DDBJ databases">
        <authorList>
            <person name="Whitehead M."/>
        </authorList>
    </citation>
    <scope>NUCLEOTIDE SEQUENCE</scope>
    <source>
        <strain evidence="2">EGII</strain>
    </source>
</reference>
<dbReference type="OrthoDB" id="202825at2759"/>